<dbReference type="OrthoDB" id="7785453at2759"/>
<dbReference type="GO" id="GO:0008010">
    <property type="term" value="F:structural constituent of chitin-based larval cuticle"/>
    <property type="evidence" value="ECO:0007669"/>
    <property type="project" value="TreeGrafter"/>
</dbReference>
<dbReference type="Proteomes" id="UP001151699">
    <property type="component" value="Chromosome X"/>
</dbReference>
<dbReference type="GO" id="GO:0062129">
    <property type="term" value="C:chitin-based extracellular matrix"/>
    <property type="evidence" value="ECO:0007669"/>
    <property type="project" value="TreeGrafter"/>
</dbReference>
<feature type="domain" description="DUF243" evidence="3">
    <location>
        <begin position="172"/>
        <end position="270"/>
    </location>
</feature>
<keyword evidence="5" id="KW-1185">Reference proteome</keyword>
<dbReference type="PANTHER" id="PTHR31927">
    <property type="entry name" value="FI07246P-RELATED-RELATED"/>
    <property type="match status" value="1"/>
</dbReference>
<evidence type="ECO:0000259" key="3">
    <source>
        <dbReference type="SMART" id="SM00690"/>
    </source>
</evidence>
<proteinExistence type="predicted"/>
<dbReference type="AlphaFoldDB" id="A0A9Q0MS65"/>
<feature type="region of interest" description="Disordered" evidence="1">
    <location>
        <begin position="120"/>
        <end position="166"/>
    </location>
</feature>
<feature type="compositionally biased region" description="Low complexity" evidence="1">
    <location>
        <begin position="120"/>
        <end position="130"/>
    </location>
</feature>
<evidence type="ECO:0000313" key="5">
    <source>
        <dbReference type="Proteomes" id="UP001151699"/>
    </source>
</evidence>
<dbReference type="GO" id="GO:0040003">
    <property type="term" value="P:chitin-based cuticle development"/>
    <property type="evidence" value="ECO:0007669"/>
    <property type="project" value="TreeGrafter"/>
</dbReference>
<dbReference type="PANTHER" id="PTHR31927:SF2">
    <property type="entry name" value="FI07246P-RELATED"/>
    <property type="match status" value="1"/>
</dbReference>
<dbReference type="SMART" id="SM00690">
    <property type="entry name" value="DM5"/>
    <property type="match status" value="1"/>
</dbReference>
<feature type="signal peptide" evidence="2">
    <location>
        <begin position="1"/>
        <end position="16"/>
    </location>
</feature>
<feature type="compositionally biased region" description="Low complexity" evidence="1">
    <location>
        <begin position="341"/>
        <end position="353"/>
    </location>
</feature>
<dbReference type="EMBL" id="WJQU01000003">
    <property type="protein sequence ID" value="KAJ6637057.1"/>
    <property type="molecule type" value="Genomic_DNA"/>
</dbReference>
<sequence>MFALLFISSVFLLVNARPDVSLGYNYNTPQDDYQGAVPLQNNNYGSSGETLPNFVPVQAHSGPALPPVYPDTQVPDNFIPTGPSDVQLQGVPQFGQTAPEQQLNANIALTTGSEAYRNSNDQQQQLLSSSYEAAPSGIPQQNQQQSSVFGATQQQTSLSDSYQDTQSDELPPIITKHFYVHAAPEEPEESTGPRFVNIGRKQKNYKIIFIKAPTYGFNSQVIPIVQPNEEKTIVYVLSKKPSYNQDISLPPVPVTEPSKPEVFFIKYKTNKEAEEAQQKIQGAYESDSFKGSNDNIIGTIGNAISGFQNQGLATFNSFAGQANGLASNIGTAIGNQLCAGGSSCSSGTRPSSSVQTQTVNDEQIESQGGNLSGNVATEPTTTQQQQQIDVQQVYLPPNH</sequence>
<evidence type="ECO:0000256" key="1">
    <source>
        <dbReference type="SAM" id="MobiDB-lite"/>
    </source>
</evidence>
<name>A0A9Q0MS65_9DIPT</name>
<feature type="compositionally biased region" description="Polar residues" evidence="1">
    <location>
        <begin position="365"/>
        <end position="379"/>
    </location>
</feature>
<dbReference type="Pfam" id="PF03103">
    <property type="entry name" value="DUF243"/>
    <property type="match status" value="1"/>
</dbReference>
<comment type="caution">
    <text evidence="4">The sequence shown here is derived from an EMBL/GenBank/DDBJ whole genome shotgun (WGS) entry which is preliminary data.</text>
</comment>
<keyword evidence="2" id="KW-0732">Signal</keyword>
<protein>
    <recommendedName>
        <fullName evidence="3">DUF243 domain-containing protein</fullName>
    </recommendedName>
</protein>
<gene>
    <name evidence="4" type="ORF">Bhyg_09783</name>
</gene>
<dbReference type="InterPro" id="IPR004145">
    <property type="entry name" value="DUF243"/>
</dbReference>
<feature type="region of interest" description="Disordered" evidence="1">
    <location>
        <begin position="365"/>
        <end position="387"/>
    </location>
</feature>
<accession>A0A9Q0MS65</accession>
<reference evidence="4" key="1">
    <citation type="submission" date="2022-07" db="EMBL/GenBank/DDBJ databases">
        <authorList>
            <person name="Trinca V."/>
            <person name="Uliana J.V.C."/>
            <person name="Torres T.T."/>
            <person name="Ward R.J."/>
            <person name="Monesi N."/>
        </authorList>
    </citation>
    <scope>NUCLEOTIDE SEQUENCE</scope>
    <source>
        <strain evidence="4">HSMRA1968</strain>
        <tissue evidence="4">Whole embryos</tissue>
    </source>
</reference>
<evidence type="ECO:0000313" key="4">
    <source>
        <dbReference type="EMBL" id="KAJ6637057.1"/>
    </source>
</evidence>
<feature type="compositionally biased region" description="Polar residues" evidence="1">
    <location>
        <begin position="138"/>
        <end position="165"/>
    </location>
</feature>
<organism evidence="4 5">
    <name type="scientific">Pseudolycoriella hygida</name>
    <dbReference type="NCBI Taxonomy" id="35572"/>
    <lineage>
        <taxon>Eukaryota</taxon>
        <taxon>Metazoa</taxon>
        <taxon>Ecdysozoa</taxon>
        <taxon>Arthropoda</taxon>
        <taxon>Hexapoda</taxon>
        <taxon>Insecta</taxon>
        <taxon>Pterygota</taxon>
        <taxon>Neoptera</taxon>
        <taxon>Endopterygota</taxon>
        <taxon>Diptera</taxon>
        <taxon>Nematocera</taxon>
        <taxon>Sciaroidea</taxon>
        <taxon>Sciaridae</taxon>
        <taxon>Pseudolycoriella</taxon>
    </lineage>
</organism>
<feature type="region of interest" description="Disordered" evidence="1">
    <location>
        <begin position="341"/>
        <end position="360"/>
    </location>
</feature>
<evidence type="ECO:0000256" key="2">
    <source>
        <dbReference type="SAM" id="SignalP"/>
    </source>
</evidence>
<feature type="chain" id="PRO_5040107552" description="DUF243 domain-containing protein" evidence="2">
    <location>
        <begin position="17"/>
        <end position="399"/>
    </location>
</feature>